<accession>A0A8K1U3S3</accession>
<dbReference type="GO" id="GO:0006351">
    <property type="term" value="P:DNA-templated transcription"/>
    <property type="evidence" value="ECO:0007669"/>
    <property type="project" value="InterPro"/>
</dbReference>
<dbReference type="GO" id="GO:0003968">
    <property type="term" value="F:RNA-directed RNA polymerase activity"/>
    <property type="evidence" value="ECO:0007669"/>
    <property type="project" value="InterPro"/>
</dbReference>
<organism evidence="4">
    <name type="scientific">Riboviria sp</name>
    <dbReference type="NCBI Taxonomy" id="2585031"/>
    <lineage>
        <taxon>Viruses</taxon>
        <taxon>Riboviria</taxon>
    </lineage>
</organism>
<feature type="domain" description="RdRp catalytic" evidence="3">
    <location>
        <begin position="958"/>
        <end position="1158"/>
    </location>
</feature>
<name>A0A8K1U3S3_9VIRU</name>
<dbReference type="InterPro" id="IPR007099">
    <property type="entry name" value="RNA-dir_pol_NSvirus"/>
</dbReference>
<evidence type="ECO:0000259" key="3">
    <source>
        <dbReference type="PROSITE" id="PS50525"/>
    </source>
</evidence>
<evidence type="ECO:0000256" key="1">
    <source>
        <dbReference type="ARBA" id="ARBA00022801"/>
    </source>
</evidence>
<dbReference type="Pfam" id="PF04196">
    <property type="entry name" value="Bunya_RdRp"/>
    <property type="match status" value="1"/>
</dbReference>
<dbReference type="GO" id="GO:0016787">
    <property type="term" value="F:hydrolase activity"/>
    <property type="evidence" value="ECO:0007669"/>
    <property type="project" value="UniProtKB-KW"/>
</dbReference>
<dbReference type="EMBL" id="MW239365">
    <property type="protein sequence ID" value="UGO57369.1"/>
    <property type="molecule type" value="Genomic_RNA"/>
</dbReference>
<dbReference type="InterPro" id="IPR029124">
    <property type="entry name" value="L_protein_N"/>
</dbReference>
<evidence type="ECO:0000313" key="4">
    <source>
        <dbReference type="EMBL" id="UGO57369.1"/>
    </source>
</evidence>
<dbReference type="PROSITE" id="PS50525">
    <property type="entry name" value="RDRP_SSRNA_NEG_SEG"/>
    <property type="match status" value="1"/>
</dbReference>
<sequence>MIESAPTIEIPDLDEYLTITQAEEEIYWSYDLPDDLRGSISVGSSKKSIPRATKYKLRHEFVAETLTGLDIRTDVKLSAIFPSLNDDDDILTPDVMYEDPNGIVFSIELATIRSTRLDAINRTFREKHFKYEQALQNRATAFGKTVVYIPIVVSPTSVYSNITIDEDVVNELMIRMKVATTLENLALHQGFTLAMTEMDEIMSVMAQDIKDGISNIKNVDRASNSKVFISDDFIETCKRDANLEHVVTCFSTSVNKAGETMDRAKTTTTSSETFERAFYAPENRRRDDKPIILFPGLIPAITKPSSLPTRVRVLEVGQGREEAKMWNEAFSQMTAKDTIFMEEDQNSLMKEAFETKSKTLKEMVDLRHKKRSKYHVVNLKNVLTTKIVQKISKDGVFGKSQKDKLENKISKEKKKLSYYGHSNTKDVESFLSNPLWLQKIKQVLPESTRSVIDLIDKGNKFMHNNHFCIQEIHELSSTNLFQYLEFISDVAIELAISFKTNVNRSQFILKKIRNYNAYLLIKPTNSRSHMFYSILIPKNANNVDLGEGPFKKYIDGGSAYYTEFCSVREDKIENLATMSASFFSFVAFWCNFYVKETYSIETLSTTKELLTMLLITILIKLEDKAETEETITITRYMYMELFKGGFSICKSDPFKMLTKMTSRPRSRLNVFVINRVLINFKSMLLSPPKKELSDMTKPVIEGEDCLPDDEWSGLLNFFTGTPVKSASRIINLCYLGYVKNKNEVSQDNSSYKLIEKILDEELSFDPARMEQMNGKTIPTEIPRSKEFNVDCVIKGCQLMEKRFKSMLGPGWKAILEREIFNNLSKAYTCEIATLKASSQYDHKKIPSRVTKETNGEIHRIKVIEALAIKLGLFGVNPYLKLEEIMSIIENHTGGVVSDLFKKNQHGGLREIYVLTIESRIVQLFIETISRTICSHFDEETLTHPENKLSLLDKHKVRSGKLGRYRNSLYADLCSSSDKKRWNQNFVMPVMSIPLFRMTTDIFHNPIKRIMNMWADKLIKIPPSVCNLLLSRTHMTSESYEALLLKFWRPLDPSVNASIVRSQCASFVNTTSGMMQGILHYTSSLLHLTFLQVGTYCVLGTLRKMHPSYKFTMTQVCSSDDSASIVTVLTPPGVESMNIERYRPIYLTEKLLLSLTYFCQFFCMRESDKSTISVPDYVEFNSEFIFKNTVAKPLIKLTAACTNLTESESFIDRFHTMYNLITDLYASGMDSKNCLLTQIGQSWIHYKTMGAGITGLFLEYHDYILEYPHPSMGFYGFDSELCCGLSGFSFILWSLITTNVNLYKGFQFMNLQEMQSTKDGSITTSLSVKHGDYKKWYTLMDVINEGTSKPSLPSVVVDKRTKDWKLDERRINARRSLMNQNIELLFRKPTNKAETKIKLLFKASMPGVGKSLGRGNPFMQSLSMSVYSIFTHCLSRSSVTTEMFHGVQKLKKTSEKLSLLLALKTEITRVGMIELDSIDHSEVEANIKICYPLHDRYKELQLILEQYTEIDPVRVHRIRQRKSMVMIQPTVHDLPLNLYSVVSKLWFSFSLKTTERIYNRCLDTYRVLLPWLKDTFEETLQSSPFETPTELYNFVSRQSSKTRKILFTGPGIFSNYYEGQVRQLIQKNYMVGYLTNPMNDPVFPKQIDVEELSKLSLAMQIPLNTVRDRLVNRLMRAFAIGNLNKASLKLRSVRIATLQLLSHYSAGNLTKEEFIDVLNDLKMGTIISFTKEQDRVIKGGQQLWEGTGEAIMQIEGHYLKITMDGKFAVRVVTPDWRGLRANPGVLKLAFENLGVSACKKQLLTPRGVARFQGSRFVPMTSMGTPIVVDKEMERLYLTPRTLHYKIFRGKCGMYTKIKDKYQPILEIKSYSKDMPATTGTLEDGSIWDHWVDYSPCSMEKSFSFLKKLDEKLVELGVTHPNVAPVIKWLSDTLLNRLRFRGIGYVDQDYTTSLAESEDQMMADMAYDDMEWLDDLIDEDLEGGLDECLMEKVMTELKPEQKEEEELDQMIDQMLMTDTEGLDILHSIIHNWTQEEQVLSKSIFRREAFDYLYMHPVWDSLIDQVNRMDPNFFIRMLRGVTSDVDRTLSEMLMRLLRIEVQKRSINITSRFKNLRISSIDDGLDSIEEDNANTSNSDSV</sequence>
<proteinExistence type="inferred from homology"/>
<dbReference type="GO" id="GO:0039694">
    <property type="term" value="P:viral RNA genome replication"/>
    <property type="evidence" value="ECO:0007669"/>
    <property type="project" value="InterPro"/>
</dbReference>
<evidence type="ECO:0000256" key="2">
    <source>
        <dbReference type="ARBA" id="ARBA00034123"/>
    </source>
</evidence>
<comment type="similarity">
    <text evidence="2">Belongs to the Bunyavirales RNA polymerase family.</text>
</comment>
<reference evidence="4" key="1">
    <citation type="submission" date="2020-11" db="EMBL/GenBank/DDBJ databases">
        <title>RNA virus dark matter in the feces of wild birds.</title>
        <authorList>
            <person name="Lu X."/>
            <person name="Yang X.S."/>
            <person name="Zhang W."/>
        </authorList>
    </citation>
    <scope>NUCLEOTIDE SEQUENCE</scope>
    <source>
        <strain evidence="4">Yellow-browedWarbler116con170</strain>
    </source>
</reference>
<dbReference type="InterPro" id="IPR007322">
    <property type="entry name" value="RNA_pol_bunyavir"/>
</dbReference>
<protein>
    <recommendedName>
        <fullName evidence="3">RdRp catalytic domain-containing protein</fullName>
    </recommendedName>
</protein>
<keyword evidence="1" id="KW-0378">Hydrolase</keyword>
<dbReference type="Pfam" id="PF15518">
    <property type="entry name" value="L_protein_N"/>
    <property type="match status" value="1"/>
</dbReference>